<evidence type="ECO:0000256" key="5">
    <source>
        <dbReference type="ARBA" id="ARBA00023242"/>
    </source>
</evidence>
<reference evidence="8" key="1">
    <citation type="journal article" date="2018" name="DNA Res.">
        <title>Multiple hybrid de novo genome assembly of finger millet, an orphan allotetraploid crop.</title>
        <authorList>
            <person name="Hatakeyama M."/>
            <person name="Aluri S."/>
            <person name="Balachadran M.T."/>
            <person name="Sivarajan S.R."/>
            <person name="Patrignani A."/>
            <person name="Gruter S."/>
            <person name="Poveda L."/>
            <person name="Shimizu-Inatsugi R."/>
            <person name="Baeten J."/>
            <person name="Francoijs K.J."/>
            <person name="Nataraja K.N."/>
            <person name="Reddy Y.A.N."/>
            <person name="Phadnis S."/>
            <person name="Ravikumar R.L."/>
            <person name="Schlapbach R."/>
            <person name="Sreeman S.M."/>
            <person name="Shimizu K.K."/>
        </authorList>
    </citation>
    <scope>NUCLEOTIDE SEQUENCE</scope>
</reference>
<sequence length="378" mass="40789">MCGGAILANLTKQPGPRRLTEGALWPEKKKPKRGGGGGRRYPAGFAEEDDEDFEADFEEFEVNSGESDLELGQGEDDDVVEIKPFAAKRNFSGGFMVLCLASAMLRAPHMIVFCQGQPKGRERISTGVSASAPGVSGLLRSDPRKGVRVWLGTYNSPEEAARAYDAEARRIRGKKAKVNFPDTPTVAQKRRAGPASARAPKSSFEQKPAVKAAANNPINTNGSFYPSADYTSKKQVVQLDGMTFFPAINTPAPIEDPIVNLHSDQGSNSFSCSDLGWENDTKTPDITSITPVSVIAEGDESEFMNSNANVSLVPPVMNNNSVDLTDGLTDLEPYMRFLLDGGASESIDSLLNLDGSQDAVSNMDLWSFDDMPISGDFY</sequence>
<dbReference type="InterPro" id="IPR044808">
    <property type="entry name" value="ERF_plant"/>
</dbReference>
<keyword evidence="5" id="KW-0539">Nucleus</keyword>
<dbReference type="PANTHER" id="PTHR31190:SF44">
    <property type="entry name" value="ETHYLENE-RESPONSIVE TRANSCRIPTION FACTOR 1"/>
    <property type="match status" value="1"/>
</dbReference>
<dbReference type="PROSITE" id="PS51032">
    <property type="entry name" value="AP2_ERF"/>
    <property type="match status" value="1"/>
</dbReference>
<evidence type="ECO:0000256" key="4">
    <source>
        <dbReference type="ARBA" id="ARBA00023163"/>
    </source>
</evidence>
<dbReference type="InterPro" id="IPR001471">
    <property type="entry name" value="AP2/ERF_dom"/>
</dbReference>
<evidence type="ECO:0000256" key="3">
    <source>
        <dbReference type="ARBA" id="ARBA00023125"/>
    </source>
</evidence>
<dbReference type="Gene3D" id="3.30.730.10">
    <property type="entry name" value="AP2/ERF domain"/>
    <property type="match status" value="1"/>
</dbReference>
<comment type="subcellular location">
    <subcellularLocation>
        <location evidence="1">Nucleus</location>
    </subcellularLocation>
</comment>
<keyword evidence="3" id="KW-0238">DNA-binding</keyword>
<reference evidence="8" key="2">
    <citation type="submission" date="2021-12" db="EMBL/GenBank/DDBJ databases">
        <title>Resequencing data analysis of finger millet.</title>
        <authorList>
            <person name="Hatakeyama M."/>
            <person name="Aluri S."/>
            <person name="Balachadran M.T."/>
            <person name="Sivarajan S.R."/>
            <person name="Poveda L."/>
            <person name="Shimizu-Inatsugi R."/>
            <person name="Schlapbach R."/>
            <person name="Sreeman S.M."/>
            <person name="Shimizu K.K."/>
        </authorList>
    </citation>
    <scope>NUCLEOTIDE SEQUENCE</scope>
</reference>
<proteinExistence type="predicted"/>
<dbReference type="AlphaFoldDB" id="A0AAV5EH43"/>
<evidence type="ECO:0000259" key="7">
    <source>
        <dbReference type="PROSITE" id="PS51032"/>
    </source>
</evidence>
<evidence type="ECO:0000256" key="6">
    <source>
        <dbReference type="SAM" id="MobiDB-lite"/>
    </source>
</evidence>
<dbReference type="GO" id="GO:0005634">
    <property type="term" value="C:nucleus"/>
    <property type="evidence" value="ECO:0007669"/>
    <property type="project" value="UniProtKB-SubCell"/>
</dbReference>
<accession>A0AAV5EH43</accession>
<organism evidence="8 9">
    <name type="scientific">Eleusine coracana subsp. coracana</name>
    <dbReference type="NCBI Taxonomy" id="191504"/>
    <lineage>
        <taxon>Eukaryota</taxon>
        <taxon>Viridiplantae</taxon>
        <taxon>Streptophyta</taxon>
        <taxon>Embryophyta</taxon>
        <taxon>Tracheophyta</taxon>
        <taxon>Spermatophyta</taxon>
        <taxon>Magnoliopsida</taxon>
        <taxon>Liliopsida</taxon>
        <taxon>Poales</taxon>
        <taxon>Poaceae</taxon>
        <taxon>PACMAD clade</taxon>
        <taxon>Chloridoideae</taxon>
        <taxon>Cynodonteae</taxon>
        <taxon>Eleusininae</taxon>
        <taxon>Eleusine</taxon>
    </lineage>
</organism>
<evidence type="ECO:0000313" key="8">
    <source>
        <dbReference type="EMBL" id="GJN22479.1"/>
    </source>
</evidence>
<evidence type="ECO:0000256" key="1">
    <source>
        <dbReference type="ARBA" id="ARBA00004123"/>
    </source>
</evidence>
<protein>
    <recommendedName>
        <fullName evidence="7">AP2/ERF domain-containing protein</fullName>
    </recommendedName>
</protein>
<dbReference type="GO" id="GO:0003677">
    <property type="term" value="F:DNA binding"/>
    <property type="evidence" value="ECO:0007669"/>
    <property type="project" value="UniProtKB-KW"/>
</dbReference>
<evidence type="ECO:0000256" key="2">
    <source>
        <dbReference type="ARBA" id="ARBA00023015"/>
    </source>
</evidence>
<dbReference type="SMART" id="SM00380">
    <property type="entry name" value="AP2"/>
    <property type="match status" value="1"/>
</dbReference>
<dbReference type="GO" id="GO:0009873">
    <property type="term" value="P:ethylene-activated signaling pathway"/>
    <property type="evidence" value="ECO:0007669"/>
    <property type="project" value="InterPro"/>
</dbReference>
<feature type="domain" description="AP2/ERF" evidence="7">
    <location>
        <begin position="117"/>
        <end position="181"/>
    </location>
</feature>
<keyword evidence="2" id="KW-0805">Transcription regulation</keyword>
<dbReference type="SUPFAM" id="SSF54171">
    <property type="entry name" value="DNA-binding domain"/>
    <property type="match status" value="1"/>
</dbReference>
<dbReference type="CDD" id="cd00018">
    <property type="entry name" value="AP2"/>
    <property type="match status" value="1"/>
</dbReference>
<dbReference type="Proteomes" id="UP001054889">
    <property type="component" value="Unassembled WGS sequence"/>
</dbReference>
<dbReference type="GO" id="GO:0003700">
    <property type="term" value="F:DNA-binding transcription factor activity"/>
    <property type="evidence" value="ECO:0007669"/>
    <property type="project" value="InterPro"/>
</dbReference>
<dbReference type="InterPro" id="IPR016177">
    <property type="entry name" value="DNA-bd_dom_sf"/>
</dbReference>
<comment type="caution">
    <text evidence="8">The sequence shown here is derived from an EMBL/GenBank/DDBJ whole genome shotgun (WGS) entry which is preliminary data.</text>
</comment>
<evidence type="ECO:0000313" key="9">
    <source>
        <dbReference type="Proteomes" id="UP001054889"/>
    </source>
</evidence>
<name>A0AAV5EH43_ELECO</name>
<feature type="region of interest" description="Disordered" evidence="6">
    <location>
        <begin position="12"/>
        <end position="44"/>
    </location>
</feature>
<dbReference type="PANTHER" id="PTHR31190">
    <property type="entry name" value="DNA-BINDING DOMAIN"/>
    <property type="match status" value="1"/>
</dbReference>
<dbReference type="InterPro" id="IPR036955">
    <property type="entry name" value="AP2/ERF_dom_sf"/>
</dbReference>
<keyword evidence="9" id="KW-1185">Reference proteome</keyword>
<keyword evidence="4" id="KW-0804">Transcription</keyword>
<gene>
    <name evidence="8" type="primary">gb10044</name>
    <name evidence="8" type="ORF">PR202_gb10044</name>
</gene>
<dbReference type="EMBL" id="BQKI01000075">
    <property type="protein sequence ID" value="GJN22479.1"/>
    <property type="molecule type" value="Genomic_DNA"/>
</dbReference>
<feature type="region of interest" description="Disordered" evidence="6">
    <location>
        <begin position="181"/>
        <end position="223"/>
    </location>
</feature>